<reference evidence="11" key="1">
    <citation type="journal article" date="2015" name="Nature">
        <title>Complex archaea that bridge the gap between prokaryotes and eukaryotes.</title>
        <authorList>
            <person name="Spang A."/>
            <person name="Saw J.H."/>
            <person name="Jorgensen S.L."/>
            <person name="Zaremba-Niedzwiedzka K."/>
            <person name="Martijn J."/>
            <person name="Lind A.E."/>
            <person name="van Eijk R."/>
            <person name="Schleper C."/>
            <person name="Guy L."/>
            <person name="Ettema T.J."/>
        </authorList>
    </citation>
    <scope>NUCLEOTIDE SEQUENCE</scope>
</reference>
<dbReference type="AlphaFoldDB" id="A0A0F9DNE2"/>
<dbReference type="GO" id="GO:0016779">
    <property type="term" value="F:nucleotidyltransferase activity"/>
    <property type="evidence" value="ECO:0007669"/>
    <property type="project" value="UniProtKB-KW"/>
</dbReference>
<gene>
    <name evidence="11" type="ORF">LCGC14_2525310</name>
</gene>
<dbReference type="EMBL" id="LAZR01040840">
    <property type="protein sequence ID" value="KKL13483.1"/>
    <property type="molecule type" value="Genomic_DNA"/>
</dbReference>
<dbReference type="SUPFAM" id="SSF81301">
    <property type="entry name" value="Nucleotidyltransferase"/>
    <property type="match status" value="1"/>
</dbReference>
<dbReference type="GO" id="GO:0046872">
    <property type="term" value="F:metal ion binding"/>
    <property type="evidence" value="ECO:0007669"/>
    <property type="project" value="UniProtKB-KW"/>
</dbReference>
<evidence type="ECO:0000256" key="2">
    <source>
        <dbReference type="ARBA" id="ARBA00022649"/>
    </source>
</evidence>
<comment type="cofactor">
    <cofactor evidence="1">
        <name>Mg(2+)</name>
        <dbReference type="ChEBI" id="CHEBI:18420"/>
    </cofactor>
</comment>
<keyword evidence="4" id="KW-0548">Nucleotidyltransferase</keyword>
<keyword evidence="7" id="KW-0067">ATP-binding</keyword>
<comment type="similarity">
    <text evidence="9">Belongs to the MntA antitoxin family.</text>
</comment>
<dbReference type="PANTHER" id="PTHR33571">
    <property type="entry name" value="SSL8005 PROTEIN"/>
    <property type="match status" value="1"/>
</dbReference>
<dbReference type="InterPro" id="IPR052038">
    <property type="entry name" value="Type-VII_TA_antitoxin"/>
</dbReference>
<evidence type="ECO:0000256" key="8">
    <source>
        <dbReference type="ARBA" id="ARBA00022842"/>
    </source>
</evidence>
<evidence type="ECO:0000313" key="11">
    <source>
        <dbReference type="EMBL" id="KKL13483.1"/>
    </source>
</evidence>
<dbReference type="InterPro" id="IPR043519">
    <property type="entry name" value="NT_sf"/>
</dbReference>
<dbReference type="GO" id="GO:0005524">
    <property type="term" value="F:ATP binding"/>
    <property type="evidence" value="ECO:0007669"/>
    <property type="project" value="UniProtKB-KW"/>
</dbReference>
<evidence type="ECO:0000256" key="3">
    <source>
        <dbReference type="ARBA" id="ARBA00022679"/>
    </source>
</evidence>
<evidence type="ECO:0000256" key="5">
    <source>
        <dbReference type="ARBA" id="ARBA00022723"/>
    </source>
</evidence>
<keyword evidence="3" id="KW-0808">Transferase</keyword>
<organism evidence="11">
    <name type="scientific">marine sediment metagenome</name>
    <dbReference type="NCBI Taxonomy" id="412755"/>
    <lineage>
        <taxon>unclassified sequences</taxon>
        <taxon>metagenomes</taxon>
        <taxon>ecological metagenomes</taxon>
    </lineage>
</organism>
<evidence type="ECO:0000256" key="4">
    <source>
        <dbReference type="ARBA" id="ARBA00022695"/>
    </source>
</evidence>
<keyword evidence="5" id="KW-0479">Metal-binding</keyword>
<evidence type="ECO:0000256" key="6">
    <source>
        <dbReference type="ARBA" id="ARBA00022741"/>
    </source>
</evidence>
<feature type="domain" description="Polymerase nucleotidyl transferase" evidence="10">
    <location>
        <begin position="18"/>
        <end position="100"/>
    </location>
</feature>
<proteinExistence type="inferred from homology"/>
<evidence type="ECO:0000256" key="9">
    <source>
        <dbReference type="ARBA" id="ARBA00038276"/>
    </source>
</evidence>
<evidence type="ECO:0000256" key="7">
    <source>
        <dbReference type="ARBA" id="ARBA00022840"/>
    </source>
</evidence>
<protein>
    <recommendedName>
        <fullName evidence="10">Polymerase nucleotidyl transferase domain-containing protein</fullName>
    </recommendedName>
</protein>
<dbReference type="CDD" id="cd05403">
    <property type="entry name" value="NT_KNTase_like"/>
    <property type="match status" value="1"/>
</dbReference>
<evidence type="ECO:0000256" key="1">
    <source>
        <dbReference type="ARBA" id="ARBA00001946"/>
    </source>
</evidence>
<evidence type="ECO:0000259" key="10">
    <source>
        <dbReference type="Pfam" id="PF01909"/>
    </source>
</evidence>
<dbReference type="PANTHER" id="PTHR33571:SF12">
    <property type="entry name" value="BSL3053 PROTEIN"/>
    <property type="match status" value="1"/>
</dbReference>
<dbReference type="Pfam" id="PF01909">
    <property type="entry name" value="NTP_transf_2"/>
    <property type="match status" value="1"/>
</dbReference>
<accession>A0A0F9DNE2</accession>
<keyword evidence="8" id="KW-0460">Magnesium</keyword>
<keyword evidence="6" id="KW-0547">Nucleotide-binding</keyword>
<sequence length="101" mass="11852">MKKAKNIDDILDILRQNKPDLHDKFGVLDIAVFGSTARGDRLADSDIDIHVEFKKEFERFYNFMDLKFFLEEILDSKVDLGIKDSIRKELKEKILKESIYA</sequence>
<dbReference type="Gene3D" id="3.30.460.10">
    <property type="entry name" value="Beta Polymerase, domain 2"/>
    <property type="match status" value="1"/>
</dbReference>
<dbReference type="InterPro" id="IPR002934">
    <property type="entry name" value="Polymerase_NTP_transf_dom"/>
</dbReference>
<comment type="caution">
    <text evidence="11">The sequence shown here is derived from an EMBL/GenBank/DDBJ whole genome shotgun (WGS) entry which is preliminary data.</text>
</comment>
<name>A0A0F9DNE2_9ZZZZ</name>
<keyword evidence="2" id="KW-1277">Toxin-antitoxin system</keyword>